<keyword evidence="2" id="KW-1185">Reference proteome</keyword>
<reference evidence="1" key="1">
    <citation type="journal article" date="2015" name="PeerJ">
        <title>First genomic representation of candidate bacterial phylum KSB3 points to enhanced environmental sensing as a trigger of wastewater bulking.</title>
        <authorList>
            <person name="Sekiguchi Y."/>
            <person name="Ohashi A."/>
            <person name="Parks D.H."/>
            <person name="Yamauchi T."/>
            <person name="Tyson G.W."/>
            <person name="Hugenholtz P."/>
        </authorList>
    </citation>
    <scope>NUCLEOTIDE SEQUENCE [LARGE SCALE GENOMIC DNA]</scope>
</reference>
<name>A0A0S6VVW2_9BACT</name>
<dbReference type="Proteomes" id="UP000030700">
    <property type="component" value="Unassembled WGS sequence"/>
</dbReference>
<gene>
    <name evidence="1" type="ORF">U14_01256</name>
</gene>
<sequence>MSKDLITEYCKGQSRFPSWCGDFDVFSQECDLLTNRLMQDIFERGRCQPDEMVKAAVRGRLAYFNDRLPQDVKAEYENALPFEIAENIKRQQLKKGASLPVLKGYINRTVFFEIPKVLAKDGLLDEETESADELDRVPEPGGWVLPLTGLLEQIHEALARRVCHETKIKRREILIRQHQIFLRLTALLEEDMSANSAKQIVADELGIKRKMLERDLDDIENYLIEENVLTRKRVGSLENKHDKEQDNA</sequence>
<evidence type="ECO:0000313" key="2">
    <source>
        <dbReference type="Proteomes" id="UP000030700"/>
    </source>
</evidence>
<protein>
    <submittedName>
        <fullName evidence="1">Uncharacterized protein</fullName>
    </submittedName>
</protein>
<organism evidence="1">
    <name type="scientific">Candidatus Moduliflexus flocculans</name>
    <dbReference type="NCBI Taxonomy" id="1499966"/>
    <lineage>
        <taxon>Bacteria</taxon>
        <taxon>Candidatus Moduliflexota</taxon>
        <taxon>Candidatus Moduliflexia</taxon>
        <taxon>Candidatus Moduliflexales</taxon>
        <taxon>Candidatus Moduliflexaceae</taxon>
    </lineage>
</organism>
<dbReference type="HOGENOM" id="CLU_1118430_0_0_0"/>
<dbReference type="AlphaFoldDB" id="A0A0S6VVW2"/>
<dbReference type="EMBL" id="DF820455">
    <property type="protein sequence ID" value="GAK50031.1"/>
    <property type="molecule type" value="Genomic_DNA"/>
</dbReference>
<accession>A0A0S6VVW2</accession>
<proteinExistence type="predicted"/>
<dbReference type="STRING" id="1499966.U14_01256"/>
<evidence type="ECO:0000313" key="1">
    <source>
        <dbReference type="EMBL" id="GAK50031.1"/>
    </source>
</evidence>